<keyword evidence="3" id="KW-1185">Reference proteome</keyword>
<gene>
    <name evidence="2" type="ORF">AQUCO_01900034v1</name>
</gene>
<protein>
    <submittedName>
        <fullName evidence="2">Uncharacterized protein</fullName>
    </submittedName>
</protein>
<accession>A0A2G5DIM7</accession>
<keyword evidence="1" id="KW-0472">Membrane</keyword>
<sequence length="120" mass="14174">MADTIHGYLIARYSTYEEKSTRVTLCWRAAKEAVCGSIVILKPFFVQDLLEEVEEDFEFCHLYIWGVSQVPDEDTFIDNEQVDSATICFNELVELNNLFFFFFFFFILWLRGCQTYLSTM</sequence>
<evidence type="ECO:0000313" key="2">
    <source>
        <dbReference type="EMBL" id="PIA43369.1"/>
    </source>
</evidence>
<dbReference type="InParanoid" id="A0A2G5DIM7"/>
<dbReference type="Proteomes" id="UP000230069">
    <property type="component" value="Unassembled WGS sequence"/>
</dbReference>
<organism evidence="2 3">
    <name type="scientific">Aquilegia coerulea</name>
    <name type="common">Rocky mountain columbine</name>
    <dbReference type="NCBI Taxonomy" id="218851"/>
    <lineage>
        <taxon>Eukaryota</taxon>
        <taxon>Viridiplantae</taxon>
        <taxon>Streptophyta</taxon>
        <taxon>Embryophyta</taxon>
        <taxon>Tracheophyta</taxon>
        <taxon>Spermatophyta</taxon>
        <taxon>Magnoliopsida</taxon>
        <taxon>Ranunculales</taxon>
        <taxon>Ranunculaceae</taxon>
        <taxon>Thalictroideae</taxon>
        <taxon>Aquilegia</taxon>
    </lineage>
</organism>
<keyword evidence="1" id="KW-1133">Transmembrane helix</keyword>
<evidence type="ECO:0000256" key="1">
    <source>
        <dbReference type="SAM" id="Phobius"/>
    </source>
</evidence>
<keyword evidence="1" id="KW-0812">Transmembrane</keyword>
<feature type="transmembrane region" description="Helical" evidence="1">
    <location>
        <begin position="98"/>
        <end position="117"/>
    </location>
</feature>
<name>A0A2G5DIM7_AQUCA</name>
<proteinExistence type="predicted"/>
<reference evidence="2 3" key="1">
    <citation type="submission" date="2017-09" db="EMBL/GenBank/DDBJ databases">
        <title>WGS assembly of Aquilegia coerulea Goldsmith.</title>
        <authorList>
            <person name="Hodges S."/>
            <person name="Kramer E."/>
            <person name="Nordborg M."/>
            <person name="Tomkins J."/>
            <person name="Borevitz J."/>
            <person name="Derieg N."/>
            <person name="Yan J."/>
            <person name="Mihaltcheva S."/>
            <person name="Hayes R.D."/>
            <person name="Rokhsar D."/>
        </authorList>
    </citation>
    <scope>NUCLEOTIDE SEQUENCE [LARGE SCALE GENOMIC DNA]</scope>
    <source>
        <strain evidence="3">cv. Goldsmith</strain>
    </source>
</reference>
<evidence type="ECO:0000313" key="3">
    <source>
        <dbReference type="Proteomes" id="UP000230069"/>
    </source>
</evidence>
<dbReference type="EMBL" id="KZ305036">
    <property type="protein sequence ID" value="PIA43369.1"/>
    <property type="molecule type" value="Genomic_DNA"/>
</dbReference>
<dbReference type="AlphaFoldDB" id="A0A2G5DIM7"/>